<dbReference type="InterPro" id="IPR028202">
    <property type="entry name" value="Reductase_C"/>
</dbReference>
<reference evidence="7 8" key="1">
    <citation type="submission" date="2020-05" db="EMBL/GenBank/DDBJ databases">
        <title>Compete genome of Limnobacter sp. SAORIC-580.</title>
        <authorList>
            <person name="Song J."/>
            <person name="Cho J.-C."/>
        </authorList>
    </citation>
    <scope>NUCLEOTIDE SEQUENCE [LARGE SCALE GENOMIC DNA]</scope>
    <source>
        <strain evidence="7 8">SAORIC-580</strain>
    </source>
</reference>
<dbReference type="EMBL" id="CP053084">
    <property type="protein sequence ID" value="QJR29767.1"/>
    <property type="molecule type" value="Genomic_DNA"/>
</dbReference>
<evidence type="ECO:0000259" key="5">
    <source>
        <dbReference type="Pfam" id="PF07992"/>
    </source>
</evidence>
<accession>A0ABX6N8R7</accession>
<protein>
    <submittedName>
        <fullName evidence="7">FAD-dependent oxidoreductase</fullName>
    </submittedName>
</protein>
<evidence type="ECO:0000256" key="4">
    <source>
        <dbReference type="ARBA" id="ARBA00023002"/>
    </source>
</evidence>
<proteinExistence type="predicted"/>
<dbReference type="PRINTS" id="PR00411">
    <property type="entry name" value="PNDRDTASEI"/>
</dbReference>
<dbReference type="PANTHER" id="PTHR43557">
    <property type="entry name" value="APOPTOSIS-INDUCING FACTOR 1"/>
    <property type="match status" value="1"/>
</dbReference>
<dbReference type="RefSeq" id="WP_105029252.1">
    <property type="nucleotide sequence ID" value="NZ_CP053084.1"/>
</dbReference>
<keyword evidence="8" id="KW-1185">Reference proteome</keyword>
<feature type="domain" description="FAD/NAD(P)-binding" evidence="5">
    <location>
        <begin position="10"/>
        <end position="307"/>
    </location>
</feature>
<sequence length="413" mass="44899">MANKSQEVTVIVGSGHAAGALLAALLRGRYQHEVVLIGEEPHPPYQRPPLSKNYLAGEVEQESLYLKPRSVYENAGYQLRLGVRVDQIDRDSKTVRLSDHSKIKYDRLVLATGSQVRRLTSPGAKLKGIYYLHDMADADALREVLVPGKRLVIVGGGFVGLEVAASAVKKGVHVTVLEAAGRLMQRVTGPEMSAFFYARHRDAGVDVRLDTGVTGFETGDHGFVAGVRLANGDTVSADIVLVSIGVIPDTALAEAAGLTCDGGILVDEFTRTDDPAILAIGDCTRHRNLFFEDRLRLESVANAVDQARTAAAVLMGEDKPYDSVPWFWSNQYDIRLQMVGLSQGHDQRVMHGSPADKGFVVFYLRDGCVIAVDAVNLPIAFMVGKQLVQRRMILNTELLSNPDADLTLLLIAT</sequence>
<dbReference type="SUPFAM" id="SSF51905">
    <property type="entry name" value="FAD/NAD(P)-binding domain"/>
    <property type="match status" value="2"/>
</dbReference>
<keyword evidence="4" id="KW-0560">Oxidoreductase</keyword>
<dbReference type="InterPro" id="IPR016156">
    <property type="entry name" value="FAD/NAD-linked_Rdtase_dimer_sf"/>
</dbReference>
<dbReference type="InterPro" id="IPR036188">
    <property type="entry name" value="FAD/NAD-bd_sf"/>
</dbReference>
<dbReference type="Gene3D" id="3.30.390.30">
    <property type="match status" value="1"/>
</dbReference>
<evidence type="ECO:0000313" key="7">
    <source>
        <dbReference type="EMBL" id="QJR29767.1"/>
    </source>
</evidence>
<dbReference type="SUPFAM" id="SSF55424">
    <property type="entry name" value="FAD/NAD-linked reductases, dimerisation (C-terminal) domain"/>
    <property type="match status" value="1"/>
</dbReference>
<keyword evidence="2" id="KW-0285">Flavoprotein</keyword>
<dbReference type="PANTHER" id="PTHR43557:SF2">
    <property type="entry name" value="RIESKE DOMAIN-CONTAINING PROTEIN-RELATED"/>
    <property type="match status" value="1"/>
</dbReference>
<dbReference type="Pfam" id="PF14759">
    <property type="entry name" value="Reductase_C"/>
    <property type="match status" value="1"/>
</dbReference>
<evidence type="ECO:0000313" key="8">
    <source>
        <dbReference type="Proteomes" id="UP000501130"/>
    </source>
</evidence>
<evidence type="ECO:0000256" key="3">
    <source>
        <dbReference type="ARBA" id="ARBA00022827"/>
    </source>
</evidence>
<name>A0ABX6N8R7_9BURK</name>
<dbReference type="InterPro" id="IPR050446">
    <property type="entry name" value="FAD-oxidoreductase/Apoptosis"/>
</dbReference>
<gene>
    <name evidence="7" type="ORF">HKT17_08595</name>
</gene>
<dbReference type="Proteomes" id="UP000501130">
    <property type="component" value="Chromosome"/>
</dbReference>
<dbReference type="Pfam" id="PF07992">
    <property type="entry name" value="Pyr_redox_2"/>
    <property type="match status" value="1"/>
</dbReference>
<organism evidence="7 8">
    <name type="scientific">Limnobacter profundi</name>
    <dbReference type="NCBI Taxonomy" id="2732163"/>
    <lineage>
        <taxon>Bacteria</taxon>
        <taxon>Pseudomonadati</taxon>
        <taxon>Pseudomonadota</taxon>
        <taxon>Betaproteobacteria</taxon>
        <taxon>Burkholderiales</taxon>
        <taxon>Burkholderiaceae</taxon>
        <taxon>Limnobacter</taxon>
    </lineage>
</organism>
<feature type="domain" description="Reductase C-terminal" evidence="6">
    <location>
        <begin position="326"/>
        <end position="408"/>
    </location>
</feature>
<dbReference type="InterPro" id="IPR023753">
    <property type="entry name" value="FAD/NAD-binding_dom"/>
</dbReference>
<dbReference type="Gene3D" id="3.50.50.60">
    <property type="entry name" value="FAD/NAD(P)-binding domain"/>
    <property type="match status" value="2"/>
</dbReference>
<evidence type="ECO:0000256" key="1">
    <source>
        <dbReference type="ARBA" id="ARBA00001974"/>
    </source>
</evidence>
<comment type="cofactor">
    <cofactor evidence="1">
        <name>FAD</name>
        <dbReference type="ChEBI" id="CHEBI:57692"/>
    </cofactor>
</comment>
<dbReference type="PRINTS" id="PR00368">
    <property type="entry name" value="FADPNR"/>
</dbReference>
<evidence type="ECO:0000256" key="2">
    <source>
        <dbReference type="ARBA" id="ARBA00022630"/>
    </source>
</evidence>
<keyword evidence="3" id="KW-0274">FAD</keyword>
<evidence type="ECO:0000259" key="6">
    <source>
        <dbReference type="Pfam" id="PF14759"/>
    </source>
</evidence>